<dbReference type="Gene3D" id="3.30.420.40">
    <property type="match status" value="1"/>
</dbReference>
<dbReference type="GO" id="GO:0005524">
    <property type="term" value="F:ATP binding"/>
    <property type="evidence" value="ECO:0007669"/>
    <property type="project" value="UniProtKB-KW"/>
</dbReference>
<dbReference type="Proteomes" id="UP000829685">
    <property type="component" value="Unassembled WGS sequence"/>
</dbReference>
<proteinExistence type="predicted"/>
<dbReference type="SUPFAM" id="SSF53067">
    <property type="entry name" value="Actin-like ATPase domain"/>
    <property type="match status" value="2"/>
</dbReference>
<keyword evidence="2" id="KW-0067">ATP-binding</keyword>
<keyword evidence="4" id="KW-1185">Reference proteome</keyword>
<dbReference type="AlphaFoldDB" id="A0A9P9WXH9"/>
<keyword evidence="1" id="KW-0547">Nucleotide-binding</keyword>
<comment type="caution">
    <text evidence="3">The sequence shown here is derived from an EMBL/GenBank/DDBJ whole genome shotgun (WGS) entry which is preliminary data.</text>
</comment>
<evidence type="ECO:0000313" key="3">
    <source>
        <dbReference type="EMBL" id="KAI1880866.1"/>
    </source>
</evidence>
<reference evidence="3" key="1">
    <citation type="submission" date="2021-03" db="EMBL/GenBank/DDBJ databases">
        <title>Revisited historic fungal species revealed as producer of novel bioactive compounds through whole genome sequencing and comparative genomics.</title>
        <authorList>
            <person name="Vignolle G.A."/>
            <person name="Hochenegger N."/>
            <person name="Mach R.L."/>
            <person name="Mach-Aigner A.R."/>
            <person name="Javad Rahimi M."/>
            <person name="Salim K.A."/>
            <person name="Chan C.M."/>
            <person name="Lim L.B.L."/>
            <person name="Cai F."/>
            <person name="Druzhinina I.S."/>
            <person name="U'Ren J.M."/>
            <person name="Derntl C."/>
        </authorList>
    </citation>
    <scope>NUCLEOTIDE SEQUENCE</scope>
    <source>
        <strain evidence="3">TUCIM 5799</strain>
    </source>
</reference>
<dbReference type="InterPro" id="IPR043129">
    <property type="entry name" value="ATPase_NBD"/>
</dbReference>
<evidence type="ECO:0000256" key="1">
    <source>
        <dbReference type="ARBA" id="ARBA00022741"/>
    </source>
</evidence>
<evidence type="ECO:0000313" key="4">
    <source>
        <dbReference type="Proteomes" id="UP000829685"/>
    </source>
</evidence>
<accession>A0A9P9WXH9</accession>
<dbReference type="InterPro" id="IPR013126">
    <property type="entry name" value="Hsp_70_fam"/>
</dbReference>
<protein>
    <submittedName>
        <fullName evidence="3">Uncharacterized protein</fullName>
    </submittedName>
</protein>
<evidence type="ECO:0000256" key="2">
    <source>
        <dbReference type="ARBA" id="ARBA00022840"/>
    </source>
</evidence>
<dbReference type="EMBL" id="JAFIMR010000002">
    <property type="protein sequence ID" value="KAI1880866.1"/>
    <property type="molecule type" value="Genomic_DNA"/>
</dbReference>
<dbReference type="PANTHER" id="PTHR14187:SF5">
    <property type="entry name" value="HEAT SHOCK 70 KDA PROTEIN 12A"/>
    <property type="match status" value="1"/>
</dbReference>
<name>A0A9P9WXH9_9PEZI</name>
<dbReference type="Pfam" id="PF00012">
    <property type="entry name" value="HSP70"/>
    <property type="match status" value="1"/>
</dbReference>
<dbReference type="GO" id="GO:0140662">
    <property type="term" value="F:ATP-dependent protein folding chaperone"/>
    <property type="evidence" value="ECO:0007669"/>
    <property type="project" value="InterPro"/>
</dbReference>
<gene>
    <name evidence="3" type="ORF">JX265_001106</name>
</gene>
<dbReference type="PANTHER" id="PTHR14187">
    <property type="entry name" value="ALPHA KINASE/ELONGATION FACTOR 2 KINASE"/>
    <property type="match status" value="1"/>
</dbReference>
<dbReference type="CDD" id="cd10170">
    <property type="entry name" value="ASKHA_NBD_HSP70"/>
    <property type="match status" value="1"/>
</dbReference>
<sequence length="638" mass="72243">MSDNIWPLMNPNSTPNLIDIAELPGSPAPRSPIYSVTSPPFRTTPPKIPSKSSEKFIAIGIDFGTTFSGVSWAYSEDPGLIHEVSHWPCAESQVKDEIQVPTQYDLAANHFGYMISRDALPIKWFKLLLLEAKDTKDDVKNSEYLADARVKLAERSLDVVDLIADYLRKIWDHTLSEIKTQVDIDALPLRVAITIPAIWPQYAREKMKQAAQRAGIMQFRPIGKTRLDLVEEPEAAALATLLERKKYPEIGVGEVFIVCDCGGGTVDIISYKVKSIEPFRLEEAAKGDGKLCGAFLIDDAFETWMQYKSGLKFDQCKAPKHDFRIFVNDEWEYTMKRAFSGSETNSEFTLRPPARAFSKVKRWRGTNDSYSLKKETIRQFYAKTLNGVRQLISDQKKEIMRKHGKEPKKILLVGGLGSSRYIYNRLQAEHQNVLQPTRAWSVVARGAVIAVLRNTFSSKEFSGTTDTKVKHTLYQLPEISARVSRYNYGVENGVPTRRADPPVDRSCDRVTKDPDGTEIVWRMNWYLKQGDTVDNKDPVTCDFYQYVRDSSTKKATFKIMTSDTAQAPVRKDHSVKQLCSIDCEFDVPWESMNVVAGVRRIDNLNLTMRFQGEPKWSLKVGEKTAEQDVNVQYTGGSA</sequence>
<organism evidence="3 4">
    <name type="scientific">Neoarthrinium moseri</name>
    <dbReference type="NCBI Taxonomy" id="1658444"/>
    <lineage>
        <taxon>Eukaryota</taxon>
        <taxon>Fungi</taxon>
        <taxon>Dikarya</taxon>
        <taxon>Ascomycota</taxon>
        <taxon>Pezizomycotina</taxon>
        <taxon>Sordariomycetes</taxon>
        <taxon>Xylariomycetidae</taxon>
        <taxon>Amphisphaeriales</taxon>
        <taxon>Apiosporaceae</taxon>
        <taxon>Neoarthrinium</taxon>
    </lineage>
</organism>